<proteinExistence type="predicted"/>
<dbReference type="InterPro" id="IPR002121">
    <property type="entry name" value="HRDC_dom"/>
</dbReference>
<dbReference type="GO" id="GO:0003676">
    <property type="term" value="F:nucleic acid binding"/>
    <property type="evidence" value="ECO:0007669"/>
    <property type="project" value="InterPro"/>
</dbReference>
<dbReference type="EMBL" id="FOBF01000003">
    <property type="protein sequence ID" value="SEK99662.1"/>
    <property type="molecule type" value="Genomic_DNA"/>
</dbReference>
<feature type="region of interest" description="Disordered" evidence="1">
    <location>
        <begin position="297"/>
        <end position="324"/>
    </location>
</feature>
<dbReference type="PANTHER" id="PTHR47649">
    <property type="entry name" value="RIBONUCLEASE D"/>
    <property type="match status" value="1"/>
</dbReference>
<dbReference type="RefSeq" id="WP_091099318.1">
    <property type="nucleotide sequence ID" value="NZ_FOBF01000003.1"/>
</dbReference>
<dbReference type="GO" id="GO:0000166">
    <property type="term" value="F:nucleotide binding"/>
    <property type="evidence" value="ECO:0007669"/>
    <property type="project" value="InterPro"/>
</dbReference>
<gene>
    <name evidence="3" type="ORF">SAMN05660976_01608</name>
</gene>
<dbReference type="GO" id="GO:0008408">
    <property type="term" value="F:3'-5' exonuclease activity"/>
    <property type="evidence" value="ECO:0007669"/>
    <property type="project" value="InterPro"/>
</dbReference>
<evidence type="ECO:0000313" key="3">
    <source>
        <dbReference type="EMBL" id="SEK99662.1"/>
    </source>
</evidence>
<dbReference type="InterPro" id="IPR010997">
    <property type="entry name" value="HRDC-like_sf"/>
</dbReference>
<dbReference type="Gene3D" id="3.30.420.10">
    <property type="entry name" value="Ribonuclease H-like superfamily/Ribonuclease H"/>
    <property type="match status" value="1"/>
</dbReference>
<dbReference type="SMART" id="SM00474">
    <property type="entry name" value="35EXOc"/>
    <property type="match status" value="1"/>
</dbReference>
<dbReference type="InterPro" id="IPR044876">
    <property type="entry name" value="HRDC_dom_sf"/>
</dbReference>
<reference evidence="3 4" key="1">
    <citation type="submission" date="2016-10" db="EMBL/GenBank/DDBJ databases">
        <authorList>
            <person name="de Groot N.N."/>
        </authorList>
    </citation>
    <scope>NUCLEOTIDE SEQUENCE [LARGE SCALE GENOMIC DNA]</scope>
    <source>
        <strain evidence="3 4">DSM 43357</strain>
    </source>
</reference>
<sequence>MTEERTVEPLLEPREGIPPVVADPGALVRVVESFAAGAGPVAVDAERASGYRYGNRAYLVQLRRAGAGTALIDPIACPDLSELDAAVADAEIVLHAASQDLPCLMEVGFRPRTMFDTELAGRLLGYERVGLGTMVETVLGLRLEKGHSAADWSTRPLPEDWLRYAALDVEVLVELRDVLHGELEETGKLEWAREEFAAVLRTPPPVPRSDPWRRTSGIHKVRSVRALAVVRELWATRDRIARENDMAPGRVLPDAAIVTAALEGPRTRKALTEIPAFTRSGARRYMSEWLAAVTRARTVPESQLPQPSTPGDGPPPPNRWPDRDPAAARRLAAARAVVAALADEHHMPAENLLQPDAVRRLTWEPPAEITDDSVRERLRGLGAREWQLALTAHPIARALARLETKGEL</sequence>
<dbReference type="Proteomes" id="UP000198953">
    <property type="component" value="Unassembled WGS sequence"/>
</dbReference>
<dbReference type="PROSITE" id="PS50967">
    <property type="entry name" value="HRDC"/>
    <property type="match status" value="1"/>
</dbReference>
<dbReference type="InterPro" id="IPR002562">
    <property type="entry name" value="3'-5'_exonuclease_dom"/>
</dbReference>
<dbReference type="InterPro" id="IPR051086">
    <property type="entry name" value="RNase_D-like"/>
</dbReference>
<evidence type="ECO:0000256" key="1">
    <source>
        <dbReference type="SAM" id="MobiDB-lite"/>
    </source>
</evidence>
<dbReference type="SUPFAM" id="SSF53098">
    <property type="entry name" value="Ribonuclease H-like"/>
    <property type="match status" value="1"/>
</dbReference>
<dbReference type="STRING" id="46177.SAMN05660976_01608"/>
<dbReference type="InterPro" id="IPR012337">
    <property type="entry name" value="RNaseH-like_sf"/>
</dbReference>
<feature type="domain" description="HRDC" evidence="2">
    <location>
        <begin position="223"/>
        <end position="303"/>
    </location>
</feature>
<protein>
    <submittedName>
        <fullName evidence="3">Ribonuclease D</fullName>
    </submittedName>
</protein>
<dbReference type="CDD" id="cd06142">
    <property type="entry name" value="RNaseD_exo"/>
    <property type="match status" value="1"/>
</dbReference>
<dbReference type="OrthoDB" id="144122at2"/>
<dbReference type="Pfam" id="PF00570">
    <property type="entry name" value="HRDC"/>
    <property type="match status" value="1"/>
</dbReference>
<dbReference type="GO" id="GO:0006139">
    <property type="term" value="P:nucleobase-containing compound metabolic process"/>
    <property type="evidence" value="ECO:0007669"/>
    <property type="project" value="InterPro"/>
</dbReference>
<evidence type="ECO:0000259" key="2">
    <source>
        <dbReference type="PROSITE" id="PS50967"/>
    </source>
</evidence>
<dbReference type="Pfam" id="PF01612">
    <property type="entry name" value="DNA_pol_A_exo1"/>
    <property type="match status" value="1"/>
</dbReference>
<dbReference type="SUPFAM" id="SSF47819">
    <property type="entry name" value="HRDC-like"/>
    <property type="match status" value="1"/>
</dbReference>
<dbReference type="InterPro" id="IPR036397">
    <property type="entry name" value="RNaseH_sf"/>
</dbReference>
<dbReference type="AlphaFoldDB" id="A0A1H7LL19"/>
<evidence type="ECO:0000313" key="4">
    <source>
        <dbReference type="Proteomes" id="UP000198953"/>
    </source>
</evidence>
<dbReference type="SMART" id="SM00341">
    <property type="entry name" value="HRDC"/>
    <property type="match status" value="1"/>
</dbReference>
<accession>A0A1H7LL19</accession>
<dbReference type="InterPro" id="IPR041605">
    <property type="entry name" value="Exo_C"/>
</dbReference>
<dbReference type="Pfam" id="PF18305">
    <property type="entry name" value="DNA_pol_A_exoN"/>
    <property type="match status" value="1"/>
</dbReference>
<organism evidence="3 4">
    <name type="scientific">Nonomuraea pusilla</name>
    <dbReference type="NCBI Taxonomy" id="46177"/>
    <lineage>
        <taxon>Bacteria</taxon>
        <taxon>Bacillati</taxon>
        <taxon>Actinomycetota</taxon>
        <taxon>Actinomycetes</taxon>
        <taxon>Streptosporangiales</taxon>
        <taxon>Streptosporangiaceae</taxon>
        <taxon>Nonomuraea</taxon>
    </lineage>
</organism>
<dbReference type="Gene3D" id="1.10.150.80">
    <property type="entry name" value="HRDC domain"/>
    <property type="match status" value="2"/>
</dbReference>
<dbReference type="PANTHER" id="PTHR47649:SF1">
    <property type="entry name" value="RIBONUCLEASE D"/>
    <property type="match status" value="1"/>
</dbReference>
<name>A0A1H7LL19_9ACTN</name>
<keyword evidence="4" id="KW-1185">Reference proteome</keyword>